<comment type="catalytic activity">
    <reaction evidence="11 12">
        <text>ATP + H2O = ADP + phosphate + H(+)</text>
        <dbReference type="Rhea" id="RHEA:13065"/>
        <dbReference type="ChEBI" id="CHEBI:15377"/>
        <dbReference type="ChEBI" id="CHEBI:15378"/>
        <dbReference type="ChEBI" id="CHEBI:30616"/>
        <dbReference type="ChEBI" id="CHEBI:43474"/>
        <dbReference type="ChEBI" id="CHEBI:456216"/>
        <dbReference type="EC" id="5.6.2.4"/>
    </reaction>
</comment>
<evidence type="ECO:0000256" key="3">
    <source>
        <dbReference type="ARBA" id="ARBA00022723"/>
    </source>
</evidence>
<keyword evidence="2 12" id="KW-0235">DNA replication</keyword>
<protein>
    <recommendedName>
        <fullName evidence="12">Replication restart protein PriA</fullName>
    </recommendedName>
    <alternativeName>
        <fullName evidence="12">ATP-dependent DNA helicase PriA</fullName>
        <ecNumber evidence="12">5.6.2.4</ecNumber>
    </alternativeName>
    <alternativeName>
        <fullName evidence="12">DNA 3'-5' helicase PriA</fullName>
    </alternativeName>
</protein>
<keyword evidence="9 12" id="KW-0238">DNA-binding</keyword>
<comment type="catalytic activity">
    <reaction evidence="12">
        <text>Couples ATP hydrolysis with the unwinding of duplex DNA by translocating in the 3'-5' direction.</text>
        <dbReference type="EC" id="5.6.2.4"/>
    </reaction>
</comment>
<comment type="subunit">
    <text evidence="12">Component of the replication restart primosome.</text>
</comment>
<evidence type="ECO:0000256" key="12">
    <source>
        <dbReference type="HAMAP-Rule" id="MF_00983"/>
    </source>
</evidence>
<evidence type="ECO:0000256" key="5">
    <source>
        <dbReference type="ARBA" id="ARBA00022801"/>
    </source>
</evidence>
<dbReference type="SMART" id="SM00490">
    <property type="entry name" value="HELICc"/>
    <property type="match status" value="1"/>
</dbReference>
<dbReference type="Pfam" id="PF00271">
    <property type="entry name" value="Helicase_C"/>
    <property type="match status" value="1"/>
</dbReference>
<feature type="binding site" evidence="12">
    <location>
        <position position="520"/>
    </location>
    <ligand>
        <name>Zn(2+)</name>
        <dbReference type="ChEBI" id="CHEBI:29105"/>
        <label>2</label>
    </ligand>
</feature>
<dbReference type="GO" id="GO:0006302">
    <property type="term" value="P:double-strand break repair"/>
    <property type="evidence" value="ECO:0007669"/>
    <property type="project" value="InterPro"/>
</dbReference>
<dbReference type="InterPro" id="IPR014001">
    <property type="entry name" value="Helicase_ATP-bd"/>
</dbReference>
<dbReference type="SUPFAM" id="SSF52540">
    <property type="entry name" value="P-loop containing nucleoside triphosphate hydrolases"/>
    <property type="match status" value="2"/>
</dbReference>
<sequence>MLGVRVLINLPAMSLDHTYTYIVPPALKEEIAVGKRVLVELGNRKVEAFVSEILDEGEIDGNAIAAIKPVLKVLDREPLFDHNLFILAEWMADTYLCPLSLVLKLMTPRLLRKKKAVKVTPALKREEIELWRSRLIAQRENDFLDLLLQRGELTLYEAKKFLNNQEIKALVDENLIYLSGNYSSQRVEKSGYVYVLKNFDLARDLPALEKAAPRQAEAIRIIAKEQEVDCILLEQLIPARSVKSLLEKGYIERQKKKVIVSDKKLQLNREQEAAFRSIEKSLIKADREEFLLFGVTGSGKTEIYIRSVEKVIEQGRKAIVLVPEIALTRHLLADFSSRIENMAVMHSAMPDGERHDEWRRIRQGEVDLVLGTRSAIFAPLDQLGLIIIDEEQESSYKQEETPKYHARDVARKRAELDGAVLLIGSATPSLDTLYRAVKGDMKLLTLKQRIAQAKMPIIQVENMKKVASSHKSRVLSPLLLEKLSTTLQRGEQSILFINRRGYSPLSLCRSCGNILSCPSCSVGMTYHQDMGKNLCHYCNYQANPPSSCPICGSRHMSHMGLGTQRVEEECRQLFPSAHIQRLDLDSSKKAGFQESILERMERKEIDILIGTQMVAKGLNFPSVSLVGIVDADSMLNLPDFRAAERCIQLLLQAAGRSGRSHLPGEVIIQTFNPANPLFSMIQKQDYLAFFYQEIKQRRLLNYPPFTQLLRIVCSAQSLDMARMVAESLSREINDIIDAKEDDIEILGPAPCPLLKIRNRYRWQLTLKCENMLLLKSIARYIIEYKEFKNVRVEWDLNPVMTM</sequence>
<organism evidence="15 16">
    <name type="scientific">Syntrophomonas wolfei subsp. wolfei (strain DSM 2245B / Goettingen)</name>
    <dbReference type="NCBI Taxonomy" id="335541"/>
    <lineage>
        <taxon>Bacteria</taxon>
        <taxon>Bacillati</taxon>
        <taxon>Bacillota</taxon>
        <taxon>Clostridia</taxon>
        <taxon>Eubacteriales</taxon>
        <taxon>Syntrophomonadaceae</taxon>
        <taxon>Syntrophomonas</taxon>
    </lineage>
</organism>
<dbReference type="InterPro" id="IPR011545">
    <property type="entry name" value="DEAD/DEAH_box_helicase_dom"/>
</dbReference>
<dbReference type="KEGG" id="swo:Swol_1233"/>
<dbReference type="InterPro" id="IPR041236">
    <property type="entry name" value="PriA_C"/>
</dbReference>
<comment type="similarity">
    <text evidence="12">Belongs to the helicase family. PriA subfamily.</text>
</comment>
<gene>
    <name evidence="12" type="primary">priA</name>
    <name evidence="15" type="ordered locus">Swol_1233</name>
</gene>
<dbReference type="EC" id="5.6.2.4" evidence="12"/>
<dbReference type="InterPro" id="IPR040498">
    <property type="entry name" value="PriA_CRR"/>
</dbReference>
<evidence type="ECO:0000256" key="2">
    <source>
        <dbReference type="ARBA" id="ARBA00022705"/>
    </source>
</evidence>
<dbReference type="InterPro" id="IPR027417">
    <property type="entry name" value="P-loop_NTPase"/>
</dbReference>
<dbReference type="InterPro" id="IPR001650">
    <property type="entry name" value="Helicase_C-like"/>
</dbReference>
<dbReference type="CDD" id="cd17929">
    <property type="entry name" value="DEXHc_priA"/>
    <property type="match status" value="1"/>
</dbReference>
<keyword evidence="10 12" id="KW-0413">Isomerase</keyword>
<keyword evidence="3 12" id="KW-0479">Metal-binding</keyword>
<dbReference type="FunFam" id="3.40.1440.60:FF:000001">
    <property type="entry name" value="Primosomal protein N"/>
    <property type="match status" value="1"/>
</dbReference>
<dbReference type="Pfam" id="PF18074">
    <property type="entry name" value="PriA_C"/>
    <property type="match status" value="1"/>
</dbReference>
<dbReference type="InterPro" id="IPR041222">
    <property type="entry name" value="PriA_3primeBD"/>
</dbReference>
<keyword evidence="8 12" id="KW-0067">ATP-binding</keyword>
<evidence type="ECO:0000259" key="14">
    <source>
        <dbReference type="PROSITE" id="PS51194"/>
    </source>
</evidence>
<dbReference type="PROSITE" id="PS51194">
    <property type="entry name" value="HELICASE_CTER"/>
    <property type="match status" value="1"/>
</dbReference>
<feature type="domain" description="Helicase ATP-binding" evidence="13">
    <location>
        <begin position="281"/>
        <end position="446"/>
    </location>
</feature>
<dbReference type="CDD" id="cd18804">
    <property type="entry name" value="SF2_C_priA"/>
    <property type="match status" value="1"/>
</dbReference>
<feature type="binding site" evidence="12">
    <location>
        <position position="538"/>
    </location>
    <ligand>
        <name>Zn(2+)</name>
        <dbReference type="ChEBI" id="CHEBI:29105"/>
        <label>2</label>
    </ligand>
</feature>
<feature type="binding site" evidence="12">
    <location>
        <position position="508"/>
    </location>
    <ligand>
        <name>Zn(2+)</name>
        <dbReference type="ChEBI" id="CHEBI:29105"/>
        <label>1</label>
    </ligand>
</feature>
<evidence type="ECO:0000256" key="9">
    <source>
        <dbReference type="ARBA" id="ARBA00023125"/>
    </source>
</evidence>
<dbReference type="GO" id="GO:0003677">
    <property type="term" value="F:DNA binding"/>
    <property type="evidence" value="ECO:0007669"/>
    <property type="project" value="UniProtKB-UniRule"/>
</dbReference>
<dbReference type="GO" id="GO:1990077">
    <property type="term" value="C:primosome complex"/>
    <property type="evidence" value="ECO:0007669"/>
    <property type="project" value="UniProtKB-UniRule"/>
</dbReference>
<keyword evidence="6 12" id="KW-0347">Helicase</keyword>
<keyword evidence="1 12" id="KW-0639">Primosome</keyword>
<dbReference type="Gene3D" id="3.40.50.300">
    <property type="entry name" value="P-loop containing nucleotide triphosphate hydrolases"/>
    <property type="match status" value="2"/>
</dbReference>
<dbReference type="GO" id="GO:0006310">
    <property type="term" value="P:DNA recombination"/>
    <property type="evidence" value="ECO:0007669"/>
    <property type="project" value="InterPro"/>
</dbReference>
<dbReference type="RefSeq" id="WP_011640645.1">
    <property type="nucleotide sequence ID" value="NC_008346.1"/>
</dbReference>
<dbReference type="GO" id="GO:0016887">
    <property type="term" value="F:ATP hydrolysis activity"/>
    <property type="evidence" value="ECO:0007669"/>
    <property type="project" value="RHEA"/>
</dbReference>
<feature type="binding site" evidence="12">
    <location>
        <position position="551"/>
    </location>
    <ligand>
        <name>Zn(2+)</name>
        <dbReference type="ChEBI" id="CHEBI:29105"/>
        <label>1</label>
    </ligand>
</feature>
<comment type="function">
    <text evidence="12">Initiates the restart of stalled replication forks, which reloads the replicative helicase on sites other than the origin of replication. Recognizes and binds to abandoned replication forks and remodels them to uncover a helicase loading site. Promotes assembly of the primosome at these replication forks.</text>
</comment>
<feature type="domain" description="Helicase C-terminal" evidence="14">
    <location>
        <begin position="533"/>
        <end position="710"/>
    </location>
</feature>
<dbReference type="GO" id="GO:0006269">
    <property type="term" value="P:DNA replication, synthesis of primer"/>
    <property type="evidence" value="ECO:0007669"/>
    <property type="project" value="UniProtKB-KW"/>
</dbReference>
<dbReference type="SMART" id="SM00487">
    <property type="entry name" value="DEXDc"/>
    <property type="match status" value="1"/>
</dbReference>
<dbReference type="FunFam" id="3.40.50.300:FF:000489">
    <property type="entry name" value="Primosome assembly protein PriA"/>
    <property type="match status" value="1"/>
</dbReference>
<feature type="binding site" evidence="12">
    <location>
        <position position="511"/>
    </location>
    <ligand>
        <name>Zn(2+)</name>
        <dbReference type="ChEBI" id="CHEBI:29105"/>
        <label>1</label>
    </ligand>
</feature>
<dbReference type="Pfam" id="PF18319">
    <property type="entry name" value="Zn_ribbon_PriA"/>
    <property type="match status" value="1"/>
</dbReference>
<feature type="binding site" evidence="12">
    <location>
        <position position="535"/>
    </location>
    <ligand>
        <name>Zn(2+)</name>
        <dbReference type="ChEBI" id="CHEBI:29105"/>
        <label>2</label>
    </ligand>
</feature>
<dbReference type="InterPro" id="IPR005259">
    <property type="entry name" value="PriA"/>
</dbReference>
<dbReference type="Gene3D" id="3.40.1440.60">
    <property type="entry name" value="PriA, 3(prime) DNA-binding domain"/>
    <property type="match status" value="1"/>
</dbReference>
<dbReference type="Proteomes" id="UP000001968">
    <property type="component" value="Chromosome"/>
</dbReference>
<dbReference type="Pfam" id="PF00270">
    <property type="entry name" value="DEAD"/>
    <property type="match status" value="1"/>
</dbReference>
<dbReference type="GO" id="GO:0008270">
    <property type="term" value="F:zinc ion binding"/>
    <property type="evidence" value="ECO:0007669"/>
    <property type="project" value="UniProtKB-UniRule"/>
</dbReference>
<evidence type="ECO:0000313" key="16">
    <source>
        <dbReference type="Proteomes" id="UP000001968"/>
    </source>
</evidence>
<evidence type="ECO:0000313" key="15">
    <source>
        <dbReference type="EMBL" id="ABI68542.1"/>
    </source>
</evidence>
<keyword evidence="7 12" id="KW-0862">Zinc</keyword>
<dbReference type="GO" id="GO:0043138">
    <property type="term" value="F:3'-5' DNA helicase activity"/>
    <property type="evidence" value="ECO:0007669"/>
    <property type="project" value="UniProtKB-EC"/>
</dbReference>
<keyword evidence="4 12" id="KW-0547">Nucleotide-binding</keyword>
<dbReference type="GO" id="GO:0005524">
    <property type="term" value="F:ATP binding"/>
    <property type="evidence" value="ECO:0007669"/>
    <property type="project" value="UniProtKB-UniRule"/>
</dbReference>
<dbReference type="InterPro" id="IPR042115">
    <property type="entry name" value="PriA_3primeBD_sf"/>
</dbReference>
<dbReference type="PANTHER" id="PTHR30580:SF0">
    <property type="entry name" value="PRIMOSOMAL PROTEIN N"/>
    <property type="match status" value="1"/>
</dbReference>
<dbReference type="AlphaFoldDB" id="Q0AXL2"/>
<proteinExistence type="inferred from homology"/>
<dbReference type="PANTHER" id="PTHR30580">
    <property type="entry name" value="PRIMOSOMAL PROTEIN N"/>
    <property type="match status" value="1"/>
</dbReference>
<dbReference type="eggNOG" id="COG1198">
    <property type="taxonomic scope" value="Bacteria"/>
</dbReference>
<reference evidence="16" key="1">
    <citation type="journal article" date="2010" name="Environ. Microbiol.">
        <title>The genome of Syntrophomonas wolfei: new insights into syntrophic metabolism and biohydrogen production.</title>
        <authorList>
            <person name="Sieber J.R."/>
            <person name="Sims D.R."/>
            <person name="Han C."/>
            <person name="Kim E."/>
            <person name="Lykidis A."/>
            <person name="Lapidus A.L."/>
            <person name="McDonnald E."/>
            <person name="Rohlin L."/>
            <person name="Culley D.E."/>
            <person name="Gunsalus R."/>
            <person name="McInerney M.J."/>
        </authorList>
    </citation>
    <scope>NUCLEOTIDE SEQUENCE [LARGE SCALE GENOMIC DNA]</scope>
    <source>
        <strain evidence="16">DSM 2245B / Goettingen</strain>
    </source>
</reference>
<dbReference type="NCBIfam" id="TIGR00595">
    <property type="entry name" value="priA"/>
    <property type="match status" value="1"/>
</dbReference>
<dbReference type="EMBL" id="CP000448">
    <property type="protein sequence ID" value="ABI68542.1"/>
    <property type="molecule type" value="Genomic_DNA"/>
</dbReference>
<keyword evidence="16" id="KW-1185">Reference proteome</keyword>
<evidence type="ECO:0000256" key="8">
    <source>
        <dbReference type="ARBA" id="ARBA00022840"/>
    </source>
</evidence>
<evidence type="ECO:0000256" key="1">
    <source>
        <dbReference type="ARBA" id="ARBA00022515"/>
    </source>
</evidence>
<keyword evidence="5 12" id="KW-0378">Hydrolase</keyword>
<dbReference type="HAMAP" id="MF_00983">
    <property type="entry name" value="PriA"/>
    <property type="match status" value="1"/>
</dbReference>
<evidence type="ECO:0000256" key="7">
    <source>
        <dbReference type="ARBA" id="ARBA00022833"/>
    </source>
</evidence>
<dbReference type="OrthoDB" id="9759544at2"/>
<feature type="binding site" evidence="12">
    <location>
        <position position="548"/>
    </location>
    <ligand>
        <name>Zn(2+)</name>
        <dbReference type="ChEBI" id="CHEBI:29105"/>
        <label>1</label>
    </ligand>
</feature>
<dbReference type="HOGENOM" id="CLU_013353_3_1_9"/>
<accession>Q0AXL2</accession>
<name>Q0AXL2_SYNWW</name>
<dbReference type="STRING" id="335541.Swol_1233"/>
<evidence type="ECO:0000256" key="10">
    <source>
        <dbReference type="ARBA" id="ARBA00023235"/>
    </source>
</evidence>
<evidence type="ECO:0000256" key="6">
    <source>
        <dbReference type="ARBA" id="ARBA00022806"/>
    </source>
</evidence>
<evidence type="ECO:0000256" key="4">
    <source>
        <dbReference type="ARBA" id="ARBA00022741"/>
    </source>
</evidence>
<evidence type="ECO:0000259" key="13">
    <source>
        <dbReference type="PROSITE" id="PS51192"/>
    </source>
</evidence>
<comment type="cofactor">
    <cofactor evidence="12">
        <name>Zn(2+)</name>
        <dbReference type="ChEBI" id="CHEBI:29105"/>
    </cofactor>
    <text evidence="12">Binds 2 zinc ions per subunit.</text>
</comment>
<feature type="binding site" evidence="12">
    <location>
        <position position="517"/>
    </location>
    <ligand>
        <name>Zn(2+)</name>
        <dbReference type="ChEBI" id="CHEBI:29105"/>
        <label>2</label>
    </ligand>
</feature>
<dbReference type="PROSITE" id="PS51192">
    <property type="entry name" value="HELICASE_ATP_BIND_1"/>
    <property type="match status" value="1"/>
</dbReference>
<dbReference type="Pfam" id="PF17764">
    <property type="entry name" value="PriA_3primeBD"/>
    <property type="match status" value="1"/>
</dbReference>
<evidence type="ECO:0000256" key="11">
    <source>
        <dbReference type="ARBA" id="ARBA00048988"/>
    </source>
</evidence>
<dbReference type="GO" id="GO:0006270">
    <property type="term" value="P:DNA replication initiation"/>
    <property type="evidence" value="ECO:0007669"/>
    <property type="project" value="TreeGrafter"/>
</dbReference>